<feature type="compositionally biased region" description="Low complexity" evidence="5">
    <location>
        <begin position="151"/>
        <end position="165"/>
    </location>
</feature>
<dbReference type="InterPro" id="IPR036322">
    <property type="entry name" value="WD40_repeat_dom_sf"/>
</dbReference>
<dbReference type="InterPro" id="IPR001680">
    <property type="entry name" value="WD40_rpt"/>
</dbReference>
<dbReference type="PROSITE" id="PS50294">
    <property type="entry name" value="WD_REPEATS_REGION"/>
    <property type="match status" value="1"/>
</dbReference>
<dbReference type="PANTHER" id="PTHR22852">
    <property type="entry name" value="LETHAL 2 DENTICLELESS PROTEIN RETINOIC ACID-REGULATED NUCLEAR MATRIX-ASSOCIATED PROTEIN"/>
    <property type="match status" value="1"/>
</dbReference>
<feature type="region of interest" description="Disordered" evidence="5">
    <location>
        <begin position="625"/>
        <end position="659"/>
    </location>
</feature>
<organism evidence="6 7">
    <name type="scientific">Hirsutella rhossiliensis</name>
    <dbReference type="NCBI Taxonomy" id="111463"/>
    <lineage>
        <taxon>Eukaryota</taxon>
        <taxon>Fungi</taxon>
        <taxon>Dikarya</taxon>
        <taxon>Ascomycota</taxon>
        <taxon>Pezizomycotina</taxon>
        <taxon>Sordariomycetes</taxon>
        <taxon>Hypocreomycetidae</taxon>
        <taxon>Hypocreales</taxon>
        <taxon>Ophiocordycipitaceae</taxon>
        <taxon>Hirsutella</taxon>
    </lineage>
</organism>
<protein>
    <recommendedName>
        <fullName evidence="8">Cell division cycle protein cdt2</fullName>
    </recommendedName>
</protein>
<dbReference type="GO" id="GO:0030674">
    <property type="term" value="F:protein-macromolecule adaptor activity"/>
    <property type="evidence" value="ECO:0007669"/>
    <property type="project" value="TreeGrafter"/>
</dbReference>
<dbReference type="SMART" id="SM00320">
    <property type="entry name" value="WD40"/>
    <property type="match status" value="5"/>
</dbReference>
<reference evidence="6" key="1">
    <citation type="submission" date="2021-09" db="EMBL/GenBank/DDBJ databases">
        <title>A high-quality genome of the endoparasitic fungus Hirsutella rhossiliensis with a comparison of Hirsutella genomes reveals transposable elements contributing to genome size variation.</title>
        <authorList>
            <person name="Lin R."/>
            <person name="Jiao Y."/>
            <person name="Sun X."/>
            <person name="Ling J."/>
            <person name="Xie B."/>
            <person name="Cheng X."/>
        </authorList>
    </citation>
    <scope>NUCLEOTIDE SEQUENCE</scope>
    <source>
        <strain evidence="6">HR02</strain>
    </source>
</reference>
<dbReference type="EMBL" id="JAIZPD010000003">
    <property type="protein sequence ID" value="KAH0965242.1"/>
    <property type="molecule type" value="Genomic_DNA"/>
</dbReference>
<dbReference type="GO" id="GO:0005634">
    <property type="term" value="C:nucleus"/>
    <property type="evidence" value="ECO:0007669"/>
    <property type="project" value="TreeGrafter"/>
</dbReference>
<comment type="pathway">
    <text evidence="1">Protein modification; protein ubiquitination.</text>
</comment>
<accession>A0A9P8N261</accession>
<evidence type="ECO:0000256" key="2">
    <source>
        <dbReference type="ARBA" id="ARBA00022786"/>
    </source>
</evidence>
<dbReference type="Pfam" id="PF00400">
    <property type="entry name" value="WD40"/>
    <property type="match status" value="2"/>
</dbReference>
<dbReference type="PROSITE" id="PS50082">
    <property type="entry name" value="WD_REPEATS_2"/>
    <property type="match status" value="1"/>
</dbReference>
<dbReference type="Gene3D" id="2.130.10.10">
    <property type="entry name" value="YVTN repeat-like/Quinoprotein amine dehydrogenase"/>
    <property type="match status" value="2"/>
</dbReference>
<name>A0A9P8N261_9HYPO</name>
<feature type="repeat" description="WD" evidence="4">
    <location>
        <begin position="672"/>
        <end position="703"/>
    </location>
</feature>
<dbReference type="OrthoDB" id="2096344at2759"/>
<feature type="compositionally biased region" description="Low complexity" evidence="5">
    <location>
        <begin position="650"/>
        <end position="659"/>
    </location>
</feature>
<feature type="compositionally biased region" description="Basic and acidic residues" evidence="5">
    <location>
        <begin position="109"/>
        <end position="125"/>
    </location>
</feature>
<dbReference type="GeneID" id="68352387"/>
<dbReference type="GO" id="GO:0043161">
    <property type="term" value="P:proteasome-mediated ubiquitin-dependent protein catabolic process"/>
    <property type="evidence" value="ECO:0007669"/>
    <property type="project" value="TreeGrafter"/>
</dbReference>
<evidence type="ECO:0000313" key="6">
    <source>
        <dbReference type="EMBL" id="KAH0965242.1"/>
    </source>
</evidence>
<keyword evidence="4" id="KW-0853">WD repeat</keyword>
<gene>
    <name evidence="6" type="ORF">HRG_03258</name>
</gene>
<dbReference type="SUPFAM" id="SSF50978">
    <property type="entry name" value="WD40 repeat-like"/>
    <property type="match status" value="1"/>
</dbReference>
<evidence type="ECO:0000256" key="4">
    <source>
        <dbReference type="PROSITE-ProRule" id="PRU00221"/>
    </source>
</evidence>
<evidence type="ECO:0000256" key="1">
    <source>
        <dbReference type="ARBA" id="ARBA00004906"/>
    </source>
</evidence>
<comment type="caution">
    <text evidence="6">The sequence shown here is derived from an EMBL/GenBank/DDBJ whole genome shotgun (WGS) entry which is preliminary data.</text>
</comment>
<dbReference type="AlphaFoldDB" id="A0A9P8N261"/>
<feature type="compositionally biased region" description="Pro residues" evidence="5">
    <location>
        <begin position="640"/>
        <end position="649"/>
    </location>
</feature>
<keyword evidence="7" id="KW-1185">Reference proteome</keyword>
<dbReference type="InterPro" id="IPR015943">
    <property type="entry name" value="WD40/YVTN_repeat-like_dom_sf"/>
</dbReference>
<dbReference type="RefSeq" id="XP_044722755.1">
    <property type="nucleotide sequence ID" value="XM_044861729.1"/>
</dbReference>
<comment type="similarity">
    <text evidence="3">Belongs to the WD repeat cdt2 family.</text>
</comment>
<proteinExistence type="inferred from homology"/>
<keyword evidence="2" id="KW-0833">Ubl conjugation pathway</keyword>
<feature type="compositionally biased region" description="Low complexity" evidence="5">
    <location>
        <begin position="25"/>
        <end position="34"/>
    </location>
</feature>
<evidence type="ECO:0000313" key="7">
    <source>
        <dbReference type="Proteomes" id="UP000824596"/>
    </source>
</evidence>
<dbReference type="PANTHER" id="PTHR22852:SF0">
    <property type="entry name" value="DENTICLELESS PROTEIN HOMOLOG"/>
    <property type="match status" value="1"/>
</dbReference>
<feature type="region of interest" description="Disordered" evidence="5">
    <location>
        <begin position="90"/>
        <end position="166"/>
    </location>
</feature>
<evidence type="ECO:0000256" key="5">
    <source>
        <dbReference type="SAM" id="MobiDB-lite"/>
    </source>
</evidence>
<evidence type="ECO:0008006" key="8">
    <source>
        <dbReference type="Google" id="ProtNLM"/>
    </source>
</evidence>
<dbReference type="Proteomes" id="UP000824596">
    <property type="component" value="Unassembled WGS sequence"/>
</dbReference>
<feature type="region of interest" description="Disordered" evidence="5">
    <location>
        <begin position="25"/>
        <end position="50"/>
    </location>
</feature>
<dbReference type="InterPro" id="IPR051865">
    <property type="entry name" value="WD-repeat_CDT2_adapter"/>
</dbReference>
<sequence>MLSFTRQGHDRVVRDRIIGLAQPAPASSAHFSAPCRASSSQRKEKRVPSVTPRRFRRFFAPRSFQPQATRLTLGILSSAAVNRQMVSPQSLAGDSLSSDPICPSSPTDRLGRAYDDDQHGAKDEMQLEPPAKRRRGMPLDDMPRLLTRPYTGLGNTDLLGDGTNGRATLSERRRANLGQFFKASRRGVQNLSEKSISTQQIAPADIDSPLPLRNYQPQPVRKFRNRGLAAHLLDREHGFSSHPGKDYLAYPTSDAYHCTPLDQSGTSIPFSLASCHGASVTAIGDEQGNVRFLSTAKLSAPGNKVTSIVKVHDNAIMDLDFSHDDSRLASACGDRSGRVLDTQTQTVAVELGGGHWDSLRQVTFQPGEGNGNVLATSDRASRVQIWDLRCSPLPAQCFSAGSTGGGTGRGGGRLRDQRLDVAPARTVNTIDNAHERTVQGSTSSASVTALQWLPAGREHLLLTASEANASIKLWDTRYMKPRRHTAETPLAVTPEPVTHTWRSYGITSMALGTDAARLYAVCKDSTVYAYSTNHLVLGHAPELLDGAAKRRPAAARGLGPLYGLRHDSFRVASFYVKCAVRPAAHGGGGAELLAVGSSDACAVLFPTDERYMRAAWARREHMLPPSGGGMGGQTVSSPFLPSPLTPPGSTPSWLSSSSSSPLPILRAGTPLIRGHAREVTTLSWSRDGKLVTASDDYHVRHWQQGGPRARHLRQVGEFGGERHQAGWADVGDDWDCEEG</sequence>
<evidence type="ECO:0000256" key="3">
    <source>
        <dbReference type="ARBA" id="ARBA00038344"/>
    </source>
</evidence>